<evidence type="ECO:0008006" key="4">
    <source>
        <dbReference type="Google" id="ProtNLM"/>
    </source>
</evidence>
<dbReference type="EMBL" id="BMKS01000009">
    <property type="protein sequence ID" value="GGG40312.1"/>
    <property type="molecule type" value="Genomic_DNA"/>
</dbReference>
<proteinExistence type="predicted"/>
<comment type="caution">
    <text evidence="2">The sequence shown here is derived from an EMBL/GenBank/DDBJ whole genome shotgun (WGS) entry which is preliminary data.</text>
</comment>
<reference evidence="2 3" key="1">
    <citation type="journal article" date="2014" name="Int. J. Syst. Evol. Microbiol.">
        <title>Complete genome sequence of Corynebacterium casei LMG S-19264T (=DSM 44701T), isolated from a smear-ripened cheese.</title>
        <authorList>
            <consortium name="US DOE Joint Genome Institute (JGI-PGF)"/>
            <person name="Walter F."/>
            <person name="Albersmeier A."/>
            <person name="Kalinowski J."/>
            <person name="Ruckert C."/>
        </authorList>
    </citation>
    <scope>NUCLEOTIDE SEQUENCE [LARGE SCALE GENOMIC DNA]</scope>
    <source>
        <strain evidence="2 3">CGMCC 1.16330</strain>
    </source>
</reference>
<gene>
    <name evidence="2" type="ORF">GCM10010964_29890</name>
</gene>
<evidence type="ECO:0000313" key="2">
    <source>
        <dbReference type="EMBL" id="GGG40312.1"/>
    </source>
</evidence>
<dbReference type="PANTHER" id="PTHR34703">
    <property type="entry name" value="ANTIPORTER SUBUNIT MNHG2-RELATED"/>
    <property type="match status" value="1"/>
</dbReference>
<evidence type="ECO:0000313" key="3">
    <source>
        <dbReference type="Proteomes" id="UP000597507"/>
    </source>
</evidence>
<feature type="compositionally biased region" description="Pro residues" evidence="1">
    <location>
        <begin position="145"/>
        <end position="154"/>
    </location>
</feature>
<organism evidence="2 3">
    <name type="scientific">Caldovatus sediminis</name>
    <dbReference type="NCBI Taxonomy" id="2041189"/>
    <lineage>
        <taxon>Bacteria</taxon>
        <taxon>Pseudomonadati</taxon>
        <taxon>Pseudomonadota</taxon>
        <taxon>Alphaproteobacteria</taxon>
        <taxon>Acetobacterales</taxon>
        <taxon>Roseomonadaceae</taxon>
        <taxon>Caldovatus</taxon>
    </lineage>
</organism>
<sequence>MVELLAALLLLAGSAVVLVAAVGVARLPDTFLRMHASTKAGAVGSGLVLIGTALAFGGGDAWVRALVILGFLLATTPVAANALGRAAYVGGAPLWTGTVADQLAGVLPRGTFDPVDAGQRRRALQPTAEEEAAPDKAERSDPGREPAPPAPPSP</sequence>
<dbReference type="GO" id="GO:0015385">
    <property type="term" value="F:sodium:proton antiporter activity"/>
    <property type="evidence" value="ECO:0007669"/>
    <property type="project" value="TreeGrafter"/>
</dbReference>
<dbReference type="Proteomes" id="UP000597507">
    <property type="component" value="Unassembled WGS sequence"/>
</dbReference>
<evidence type="ECO:0000256" key="1">
    <source>
        <dbReference type="SAM" id="MobiDB-lite"/>
    </source>
</evidence>
<dbReference type="NCBIfam" id="TIGR01300">
    <property type="entry name" value="CPA3_mnhG_phaG"/>
    <property type="match status" value="1"/>
</dbReference>
<keyword evidence="3" id="KW-1185">Reference proteome</keyword>
<dbReference type="PANTHER" id="PTHR34703:SF1">
    <property type="entry name" value="ANTIPORTER SUBUNIT MNHG2-RELATED"/>
    <property type="match status" value="1"/>
</dbReference>
<dbReference type="RefSeq" id="WP_188901602.1">
    <property type="nucleotide sequence ID" value="NZ_BMKS01000009.1"/>
</dbReference>
<dbReference type="AlphaFoldDB" id="A0A8J2ZD68"/>
<dbReference type="Pfam" id="PF03334">
    <property type="entry name" value="PhaG_MnhG_YufB"/>
    <property type="match status" value="1"/>
</dbReference>
<name>A0A8J2ZD68_9PROT</name>
<accession>A0A8J2ZD68</accession>
<dbReference type="InterPro" id="IPR005133">
    <property type="entry name" value="PhaG_MnhG_YufB"/>
</dbReference>
<protein>
    <recommendedName>
        <fullName evidence="4">Na+/H+ antiporter subunit G</fullName>
    </recommendedName>
</protein>
<feature type="region of interest" description="Disordered" evidence="1">
    <location>
        <begin position="111"/>
        <end position="154"/>
    </location>
</feature>
<feature type="compositionally biased region" description="Basic and acidic residues" evidence="1">
    <location>
        <begin position="133"/>
        <end position="144"/>
    </location>
</feature>